<dbReference type="Proteomes" id="UP000077315">
    <property type="component" value="Unassembled WGS sequence"/>
</dbReference>
<name>A0A167LGU1_PHYB8</name>
<evidence type="ECO:0000313" key="1">
    <source>
        <dbReference type="EMBL" id="OAD70425.1"/>
    </source>
</evidence>
<dbReference type="RefSeq" id="XP_018288465.1">
    <property type="nucleotide sequence ID" value="XM_018436534.1"/>
</dbReference>
<protein>
    <submittedName>
        <fullName evidence="1">Uncharacterized protein</fullName>
    </submittedName>
</protein>
<sequence>MTMLNECPLNLSKASRLYLIARCIEICRLRRRGRRNERNHVEDEDDNNKDEEVSLQSWSRDSITAFNRTVAALHIKFINEPLASIDVSGYLYIRICAPETNIKFFDQAIYLYSPTESIVLTVCNKSTETAPLPFMGS</sequence>
<reference evidence="2" key="1">
    <citation type="submission" date="2015-06" db="EMBL/GenBank/DDBJ databases">
        <title>Expansion of signal transduction pathways in fungi by whole-genome duplication.</title>
        <authorList>
            <consortium name="DOE Joint Genome Institute"/>
            <person name="Corrochano L.M."/>
            <person name="Kuo A."/>
            <person name="Marcet-Houben M."/>
            <person name="Polaino S."/>
            <person name="Salamov A."/>
            <person name="Villalobos J.M."/>
            <person name="Alvarez M.I."/>
            <person name="Avalos J."/>
            <person name="Benito E.P."/>
            <person name="Benoit I."/>
            <person name="Burger G."/>
            <person name="Camino L.P."/>
            <person name="Canovas D."/>
            <person name="Cerda-Olmedo E."/>
            <person name="Cheng J.-F."/>
            <person name="Dominguez A."/>
            <person name="Elias M."/>
            <person name="Eslava A.P."/>
            <person name="Glaser F."/>
            <person name="Grimwood J."/>
            <person name="Gutierrez G."/>
            <person name="Heitman J."/>
            <person name="Henrissat B."/>
            <person name="Iturriaga E.A."/>
            <person name="Lang B.F."/>
            <person name="Lavin J.L."/>
            <person name="Lee S."/>
            <person name="Li W."/>
            <person name="Lindquist E."/>
            <person name="Lopez-Garcia S."/>
            <person name="Luque E.M."/>
            <person name="Marcos A.T."/>
            <person name="Martin J."/>
            <person name="McCluskey K."/>
            <person name="Medina H.R."/>
            <person name="Miralles-Duran A."/>
            <person name="Miyazaki A."/>
            <person name="Munoz-Torres E."/>
            <person name="Oguiza J.A."/>
            <person name="Ohm R."/>
            <person name="Olmedo M."/>
            <person name="Orejas M."/>
            <person name="Ortiz-Castellanos L."/>
            <person name="Pisabarro A.G."/>
            <person name="Rodriguez-Romero J."/>
            <person name="Ruiz-Herrera J."/>
            <person name="Ruiz-Vazquez R."/>
            <person name="Sanz C."/>
            <person name="Schackwitz W."/>
            <person name="Schmutz J."/>
            <person name="Shahriari M."/>
            <person name="Shelest E."/>
            <person name="Silva-Franco F."/>
            <person name="Soanes D."/>
            <person name="Syed K."/>
            <person name="Tagua V.G."/>
            <person name="Talbot N.J."/>
            <person name="Thon M."/>
            <person name="De vries R.P."/>
            <person name="Wiebenga A."/>
            <person name="Yadav J.S."/>
            <person name="Braun E.L."/>
            <person name="Baker S."/>
            <person name="Garre V."/>
            <person name="Horwitz B."/>
            <person name="Torres-Martinez S."/>
            <person name="Idnurm A."/>
            <person name="Herrera-Estrella A."/>
            <person name="Gabaldon T."/>
            <person name="Grigoriev I.V."/>
        </authorList>
    </citation>
    <scope>NUCLEOTIDE SEQUENCE [LARGE SCALE GENOMIC DNA]</scope>
    <source>
        <strain evidence="2">NRRL 1555(-)</strain>
    </source>
</reference>
<organism evidence="1 2">
    <name type="scientific">Phycomyces blakesleeanus (strain ATCC 8743b / DSM 1359 / FGSC 10004 / NBRC 33097 / NRRL 1555)</name>
    <dbReference type="NCBI Taxonomy" id="763407"/>
    <lineage>
        <taxon>Eukaryota</taxon>
        <taxon>Fungi</taxon>
        <taxon>Fungi incertae sedis</taxon>
        <taxon>Mucoromycota</taxon>
        <taxon>Mucoromycotina</taxon>
        <taxon>Mucoromycetes</taxon>
        <taxon>Mucorales</taxon>
        <taxon>Phycomycetaceae</taxon>
        <taxon>Phycomyces</taxon>
    </lineage>
</organism>
<gene>
    <name evidence="1" type="ORF">PHYBLDRAFT_171177</name>
</gene>
<dbReference type="AlphaFoldDB" id="A0A167LGU1"/>
<dbReference type="EMBL" id="KV440988">
    <property type="protein sequence ID" value="OAD70425.1"/>
    <property type="molecule type" value="Genomic_DNA"/>
</dbReference>
<keyword evidence="2" id="KW-1185">Reference proteome</keyword>
<dbReference type="InParanoid" id="A0A167LGU1"/>
<accession>A0A167LGU1</accession>
<dbReference type="VEuPathDB" id="FungiDB:PHYBLDRAFT_171177"/>
<evidence type="ECO:0000313" key="2">
    <source>
        <dbReference type="Proteomes" id="UP000077315"/>
    </source>
</evidence>
<proteinExistence type="predicted"/>
<dbReference type="GeneID" id="28997440"/>